<evidence type="ECO:0000256" key="3">
    <source>
        <dbReference type="ARBA" id="ARBA00022692"/>
    </source>
</evidence>
<dbReference type="EMBL" id="MRZV01000402">
    <property type="protein sequence ID" value="PIK50848.1"/>
    <property type="molecule type" value="Genomic_DNA"/>
</dbReference>
<gene>
    <name evidence="8" type="ORF">BSL78_12273</name>
</gene>
<protein>
    <recommendedName>
        <fullName evidence="10">Transmembrane protein</fullName>
    </recommendedName>
</protein>
<dbReference type="OrthoDB" id="8914197at2759"/>
<evidence type="ECO:0000256" key="7">
    <source>
        <dbReference type="SAM" id="Phobius"/>
    </source>
</evidence>
<comment type="similarity">
    <text evidence="2">Belongs to the jagunal family.</text>
</comment>
<evidence type="ECO:0000256" key="5">
    <source>
        <dbReference type="ARBA" id="ARBA00022989"/>
    </source>
</evidence>
<name>A0A2G8KS82_STIJA</name>
<feature type="transmembrane region" description="Helical" evidence="7">
    <location>
        <begin position="40"/>
        <end position="62"/>
    </location>
</feature>
<sequence length="178" mass="19943">MASRYGAREKGTDGSDFKFRESVASQHTTSLAIKSRLRRYFAFNIIVGFAQIALYLISTLELVKDAPKFLPEPWQAVLALSALFSFIGISALPRNRSGLLKIHNIGLGLFGIGGLIWVFVSHFGEMQDLWDGEPVEELFSIPKVLLVYNFAVLTFALHMSTLMGTHTVLSVWDYRKSK</sequence>
<keyword evidence="9" id="KW-1185">Reference proteome</keyword>
<dbReference type="PANTHER" id="PTHR20955">
    <property type="entry name" value="PROTEIN JAGUNAL HOMOLOG 1"/>
    <property type="match status" value="1"/>
</dbReference>
<dbReference type="Pfam" id="PF07086">
    <property type="entry name" value="Jagunal"/>
    <property type="match status" value="1"/>
</dbReference>
<feature type="transmembrane region" description="Helical" evidence="7">
    <location>
        <begin position="105"/>
        <end position="124"/>
    </location>
</feature>
<keyword evidence="5 7" id="KW-1133">Transmembrane helix</keyword>
<comment type="caution">
    <text evidence="8">The sequence shown here is derived from an EMBL/GenBank/DDBJ whole genome shotgun (WGS) entry which is preliminary data.</text>
</comment>
<evidence type="ECO:0000256" key="2">
    <source>
        <dbReference type="ARBA" id="ARBA00008462"/>
    </source>
</evidence>
<feature type="transmembrane region" description="Helical" evidence="7">
    <location>
        <begin position="74"/>
        <end position="93"/>
    </location>
</feature>
<proteinExistence type="inferred from homology"/>
<dbReference type="GO" id="GO:0007029">
    <property type="term" value="P:endoplasmic reticulum organization"/>
    <property type="evidence" value="ECO:0007669"/>
    <property type="project" value="InterPro"/>
</dbReference>
<dbReference type="PANTHER" id="PTHR20955:SF1">
    <property type="entry name" value="PROTEIN JAGUNAL HOMOLOG 1"/>
    <property type="match status" value="1"/>
</dbReference>
<evidence type="ECO:0008006" key="10">
    <source>
        <dbReference type="Google" id="ProtNLM"/>
    </source>
</evidence>
<evidence type="ECO:0000256" key="4">
    <source>
        <dbReference type="ARBA" id="ARBA00022824"/>
    </source>
</evidence>
<keyword evidence="6 7" id="KW-0472">Membrane</keyword>
<evidence type="ECO:0000256" key="1">
    <source>
        <dbReference type="ARBA" id="ARBA00004477"/>
    </source>
</evidence>
<keyword evidence="4" id="KW-0256">Endoplasmic reticulum</keyword>
<evidence type="ECO:0000256" key="6">
    <source>
        <dbReference type="ARBA" id="ARBA00023136"/>
    </source>
</evidence>
<dbReference type="GO" id="GO:0016192">
    <property type="term" value="P:vesicle-mediated transport"/>
    <property type="evidence" value="ECO:0007669"/>
    <property type="project" value="TreeGrafter"/>
</dbReference>
<dbReference type="GO" id="GO:0005789">
    <property type="term" value="C:endoplasmic reticulum membrane"/>
    <property type="evidence" value="ECO:0007669"/>
    <property type="project" value="UniProtKB-SubCell"/>
</dbReference>
<feature type="transmembrane region" description="Helical" evidence="7">
    <location>
        <begin position="144"/>
        <end position="172"/>
    </location>
</feature>
<comment type="subcellular location">
    <subcellularLocation>
        <location evidence="1">Endoplasmic reticulum membrane</location>
        <topology evidence="1">Multi-pass membrane protein</topology>
    </subcellularLocation>
</comment>
<organism evidence="8 9">
    <name type="scientific">Stichopus japonicus</name>
    <name type="common">Sea cucumber</name>
    <dbReference type="NCBI Taxonomy" id="307972"/>
    <lineage>
        <taxon>Eukaryota</taxon>
        <taxon>Metazoa</taxon>
        <taxon>Echinodermata</taxon>
        <taxon>Eleutherozoa</taxon>
        <taxon>Echinozoa</taxon>
        <taxon>Holothuroidea</taxon>
        <taxon>Aspidochirotacea</taxon>
        <taxon>Aspidochirotida</taxon>
        <taxon>Stichopodidae</taxon>
        <taxon>Apostichopus</taxon>
    </lineage>
</organism>
<dbReference type="STRING" id="307972.A0A2G8KS82"/>
<dbReference type="InterPro" id="IPR009787">
    <property type="entry name" value="Jagunal"/>
</dbReference>
<dbReference type="AlphaFoldDB" id="A0A2G8KS82"/>
<reference evidence="8 9" key="1">
    <citation type="journal article" date="2017" name="PLoS Biol.">
        <title>The sea cucumber genome provides insights into morphological evolution and visceral regeneration.</title>
        <authorList>
            <person name="Zhang X."/>
            <person name="Sun L."/>
            <person name="Yuan J."/>
            <person name="Sun Y."/>
            <person name="Gao Y."/>
            <person name="Zhang L."/>
            <person name="Li S."/>
            <person name="Dai H."/>
            <person name="Hamel J.F."/>
            <person name="Liu C."/>
            <person name="Yu Y."/>
            <person name="Liu S."/>
            <person name="Lin W."/>
            <person name="Guo K."/>
            <person name="Jin S."/>
            <person name="Xu P."/>
            <person name="Storey K.B."/>
            <person name="Huan P."/>
            <person name="Zhang T."/>
            <person name="Zhou Y."/>
            <person name="Zhang J."/>
            <person name="Lin C."/>
            <person name="Li X."/>
            <person name="Xing L."/>
            <person name="Huo D."/>
            <person name="Sun M."/>
            <person name="Wang L."/>
            <person name="Mercier A."/>
            <person name="Li F."/>
            <person name="Yang H."/>
            <person name="Xiang J."/>
        </authorList>
    </citation>
    <scope>NUCLEOTIDE SEQUENCE [LARGE SCALE GENOMIC DNA]</scope>
    <source>
        <strain evidence="8">Shaxun</strain>
        <tissue evidence="8">Muscle</tissue>
    </source>
</reference>
<keyword evidence="3 7" id="KW-0812">Transmembrane</keyword>
<dbReference type="Proteomes" id="UP000230750">
    <property type="component" value="Unassembled WGS sequence"/>
</dbReference>
<evidence type="ECO:0000313" key="9">
    <source>
        <dbReference type="Proteomes" id="UP000230750"/>
    </source>
</evidence>
<evidence type="ECO:0000313" key="8">
    <source>
        <dbReference type="EMBL" id="PIK50848.1"/>
    </source>
</evidence>
<accession>A0A2G8KS82</accession>